<feature type="binding site" evidence="6">
    <location>
        <position position="239"/>
    </location>
    <ligand>
        <name>a divalent metal cation</name>
        <dbReference type="ChEBI" id="CHEBI:60240"/>
        <label>2</label>
        <note>catalytic</note>
    </ligand>
</feature>
<keyword evidence="5 6" id="KW-0378">Hydrolase</keyword>
<evidence type="ECO:0000256" key="5">
    <source>
        <dbReference type="ARBA" id="ARBA00022801"/>
    </source>
</evidence>
<feature type="binding site" evidence="6">
    <location>
        <position position="181"/>
    </location>
    <ligand>
        <name>substrate</name>
    </ligand>
</feature>
<dbReference type="EMBL" id="CP065938">
    <property type="protein sequence ID" value="UWX04955.1"/>
    <property type="molecule type" value="Genomic_DNA"/>
</dbReference>
<comment type="catalytic activity">
    <reaction evidence="6 7">
        <text>Release of N-terminal amino acids, preferentially methionine, from peptides and arylamides.</text>
        <dbReference type="EC" id="3.4.11.18"/>
    </reaction>
</comment>
<accession>A0ABY5XYJ1</accession>
<dbReference type="PROSITE" id="PS00680">
    <property type="entry name" value="MAP_1"/>
    <property type="match status" value="1"/>
</dbReference>
<dbReference type="InterPro" id="IPR002467">
    <property type="entry name" value="Pept_M24A_MAP1"/>
</dbReference>
<feature type="binding site" evidence="6">
    <location>
        <position position="111"/>
    </location>
    <ligand>
        <name>a divalent metal cation</name>
        <dbReference type="ChEBI" id="CHEBI:60240"/>
        <label>1</label>
    </ligand>
</feature>
<reference evidence="9" key="1">
    <citation type="submission" date="2020-12" db="EMBL/GenBank/DDBJ databases">
        <title>Taurinivorans muris gen. nov., sp. nov., fundamental and realized metabolic niche of a ubiquitous sulfidogenic bacterium in the murine intestine.</title>
        <authorList>
            <person name="Ye H."/>
            <person name="Hanson B.T."/>
            <person name="Loy A."/>
        </authorList>
    </citation>
    <scope>NUCLEOTIDE SEQUENCE</scope>
    <source>
        <strain evidence="9">LT0009</strain>
    </source>
</reference>
<dbReference type="CDD" id="cd01086">
    <property type="entry name" value="MetAP1"/>
    <property type="match status" value="1"/>
</dbReference>
<dbReference type="RefSeq" id="WP_334314509.1">
    <property type="nucleotide sequence ID" value="NZ_CP065938.1"/>
</dbReference>
<dbReference type="NCBIfam" id="TIGR00500">
    <property type="entry name" value="met_pdase_I"/>
    <property type="match status" value="1"/>
</dbReference>
<feature type="domain" description="Peptidase M24" evidence="8">
    <location>
        <begin position="17"/>
        <end position="245"/>
    </location>
</feature>
<dbReference type="InterPro" id="IPR036005">
    <property type="entry name" value="Creatinase/aminopeptidase-like"/>
</dbReference>
<dbReference type="Pfam" id="PF00557">
    <property type="entry name" value="Peptidase_M24"/>
    <property type="match status" value="1"/>
</dbReference>
<dbReference type="InterPro" id="IPR001714">
    <property type="entry name" value="Pept_M24_MAP"/>
</dbReference>
<dbReference type="EC" id="3.4.11.18" evidence="6 7"/>
<gene>
    <name evidence="6 9" type="primary">map</name>
    <name evidence="9" type="ORF">JBF11_05570</name>
</gene>
<comment type="cofactor">
    <cofactor evidence="6">
        <name>Co(2+)</name>
        <dbReference type="ChEBI" id="CHEBI:48828"/>
    </cofactor>
    <cofactor evidence="6">
        <name>Zn(2+)</name>
        <dbReference type="ChEBI" id="CHEBI:29105"/>
    </cofactor>
    <cofactor evidence="6">
        <name>Mn(2+)</name>
        <dbReference type="ChEBI" id="CHEBI:29035"/>
    </cofactor>
    <cofactor evidence="6">
        <name>Fe(2+)</name>
        <dbReference type="ChEBI" id="CHEBI:29033"/>
    </cofactor>
    <text evidence="6">Binds 2 divalent metal cations per subunit. Has a high-affinity and a low affinity metal-binding site. The true nature of the physiological cofactor is under debate. The enzyme is active with cobalt, zinc, manganese or divalent iron ions. Most likely, methionine aminopeptidases function as mononuclear Fe(2+)-metalloproteases under physiological conditions, and the catalytically relevant metal-binding site has been assigned to the histidine-containing high-affinity site.</text>
</comment>
<comment type="subunit">
    <text evidence="6">Monomer.</text>
</comment>
<name>A0ABY5XYJ1_9BACT</name>
<sequence length="262" mass="28587">MKKFRGIFLKNEKEIAKMRIANGMVSRILDALGEAIKPGISTMFLEEVTQDICHKMNVKPAFQGYYGFPYALCCSVNETVVHGFPSKDRILKEGDIVSCDMGVCYEGFYGDSARTFLVGEVSQEAKDLCRVTEESLHYGIAAAKIGNTLYDISAAVQRHAEKNGLKVIRNFVGHGIGSSLHEKPEVPNFVPKGGANVPLQEGMVLAIEPMLAIGTYEVTILSDKWTANTKDGSLAAHFEHSVAIRSDGPEILSLSSNYSGAY</sequence>
<dbReference type="InterPro" id="IPR000994">
    <property type="entry name" value="Pept_M24"/>
</dbReference>
<keyword evidence="2 6" id="KW-0031">Aminopeptidase</keyword>
<feature type="binding site" evidence="6">
    <location>
        <position position="174"/>
    </location>
    <ligand>
        <name>a divalent metal cation</name>
        <dbReference type="ChEBI" id="CHEBI:60240"/>
        <label>2</label>
        <note>catalytic</note>
    </ligand>
</feature>
<dbReference type="Gene3D" id="3.90.230.10">
    <property type="entry name" value="Creatinase/methionine aminopeptidase superfamily"/>
    <property type="match status" value="1"/>
</dbReference>
<evidence type="ECO:0000256" key="6">
    <source>
        <dbReference type="HAMAP-Rule" id="MF_01974"/>
    </source>
</evidence>
<feature type="binding site" evidence="6">
    <location>
        <position position="82"/>
    </location>
    <ligand>
        <name>substrate</name>
    </ligand>
</feature>
<feature type="binding site" evidence="6">
    <location>
        <position position="111"/>
    </location>
    <ligand>
        <name>a divalent metal cation</name>
        <dbReference type="ChEBI" id="CHEBI:60240"/>
        <label>2</label>
        <note>catalytic</note>
    </ligand>
</feature>
<evidence type="ECO:0000256" key="4">
    <source>
        <dbReference type="ARBA" id="ARBA00022723"/>
    </source>
</evidence>
<evidence type="ECO:0000259" key="8">
    <source>
        <dbReference type="Pfam" id="PF00557"/>
    </source>
</evidence>
<evidence type="ECO:0000256" key="3">
    <source>
        <dbReference type="ARBA" id="ARBA00022670"/>
    </source>
</evidence>
<protein>
    <recommendedName>
        <fullName evidence="6 7">Methionine aminopeptidase</fullName>
        <shortName evidence="6">MAP</shortName>
        <shortName evidence="6">MetAP</shortName>
        <ecNumber evidence="6 7">3.4.11.18</ecNumber>
    </recommendedName>
    <alternativeName>
        <fullName evidence="6">Peptidase M</fullName>
    </alternativeName>
</protein>
<organism evidence="9 10">
    <name type="scientific">Taurinivorans muris</name>
    <dbReference type="NCBI Taxonomy" id="2787751"/>
    <lineage>
        <taxon>Bacteria</taxon>
        <taxon>Pseudomonadati</taxon>
        <taxon>Thermodesulfobacteriota</taxon>
        <taxon>Desulfovibrionia</taxon>
        <taxon>Desulfovibrionales</taxon>
        <taxon>Desulfovibrionaceae</taxon>
        <taxon>Taurinivorans</taxon>
    </lineage>
</organism>
<dbReference type="HAMAP" id="MF_01974">
    <property type="entry name" value="MetAP_1"/>
    <property type="match status" value="1"/>
</dbReference>
<dbReference type="Proteomes" id="UP001058120">
    <property type="component" value="Chromosome"/>
</dbReference>
<evidence type="ECO:0000256" key="1">
    <source>
        <dbReference type="ARBA" id="ARBA00002521"/>
    </source>
</evidence>
<evidence type="ECO:0000256" key="2">
    <source>
        <dbReference type="ARBA" id="ARBA00022438"/>
    </source>
</evidence>
<comment type="similarity">
    <text evidence="6">Belongs to the peptidase M24A family. Methionine aminopeptidase type 1 subfamily.</text>
</comment>
<evidence type="ECO:0000313" key="10">
    <source>
        <dbReference type="Proteomes" id="UP001058120"/>
    </source>
</evidence>
<feature type="binding site" evidence="6">
    <location>
        <position position="208"/>
    </location>
    <ligand>
        <name>a divalent metal cation</name>
        <dbReference type="ChEBI" id="CHEBI:60240"/>
        <label>2</label>
        <note>catalytic</note>
    </ligand>
</feature>
<keyword evidence="10" id="KW-1185">Reference proteome</keyword>
<dbReference type="PRINTS" id="PR00599">
    <property type="entry name" value="MAPEPTIDASE"/>
</dbReference>
<keyword evidence="4 6" id="KW-0479">Metal-binding</keyword>
<dbReference type="PANTHER" id="PTHR43330:SF27">
    <property type="entry name" value="METHIONINE AMINOPEPTIDASE"/>
    <property type="match status" value="1"/>
</dbReference>
<feature type="binding site" evidence="6">
    <location>
        <position position="239"/>
    </location>
    <ligand>
        <name>a divalent metal cation</name>
        <dbReference type="ChEBI" id="CHEBI:60240"/>
        <label>1</label>
    </ligand>
</feature>
<dbReference type="SUPFAM" id="SSF55920">
    <property type="entry name" value="Creatinase/aminopeptidase"/>
    <property type="match status" value="1"/>
</dbReference>
<feature type="binding site" evidence="6">
    <location>
        <position position="100"/>
    </location>
    <ligand>
        <name>a divalent metal cation</name>
        <dbReference type="ChEBI" id="CHEBI:60240"/>
        <label>1</label>
    </ligand>
</feature>
<evidence type="ECO:0000256" key="7">
    <source>
        <dbReference type="RuleBase" id="RU003653"/>
    </source>
</evidence>
<dbReference type="GO" id="GO:0004239">
    <property type="term" value="F:initiator methionyl aminopeptidase activity"/>
    <property type="evidence" value="ECO:0007669"/>
    <property type="project" value="UniProtKB-EC"/>
</dbReference>
<evidence type="ECO:0000313" key="9">
    <source>
        <dbReference type="EMBL" id="UWX04955.1"/>
    </source>
</evidence>
<proteinExistence type="inferred from homology"/>
<dbReference type="PANTHER" id="PTHR43330">
    <property type="entry name" value="METHIONINE AMINOPEPTIDASE"/>
    <property type="match status" value="1"/>
</dbReference>
<comment type="function">
    <text evidence="1 6">Removes the N-terminal methionine from nascent proteins. The N-terminal methionine is often cleaved when the second residue in the primary sequence is small and uncharged (Met-Ala-, Cys, Gly, Pro, Ser, Thr, or Val). Requires deformylation of the N(alpha)-formylated initiator methionine before it can be hydrolyzed.</text>
</comment>
<keyword evidence="3 6" id="KW-0645">Protease</keyword>